<dbReference type="GO" id="GO:0003887">
    <property type="term" value="F:DNA-directed DNA polymerase activity"/>
    <property type="evidence" value="ECO:0007669"/>
    <property type="project" value="TreeGrafter"/>
</dbReference>
<comment type="function">
    <text evidence="2">Poorly processive, error-prone DNA polymerase involved in untargeted mutagenesis. Copies undamaged DNA at stalled replication forks, which arise in vivo from mismatched or misaligned primer ends. These misaligned primers can be extended by PolIV. Exhibits no 3'-5' exonuclease (proofreading) activity. May be involved in translesional synthesis, in conjunction with the beta clamp from PolIII.</text>
</comment>
<gene>
    <name evidence="4" type="ORF">J4H85_02555</name>
</gene>
<dbReference type="SUPFAM" id="SSF56672">
    <property type="entry name" value="DNA/RNA polymerases"/>
    <property type="match status" value="1"/>
</dbReference>
<dbReference type="GO" id="GO:0009432">
    <property type="term" value="P:SOS response"/>
    <property type="evidence" value="ECO:0007669"/>
    <property type="project" value="TreeGrafter"/>
</dbReference>
<evidence type="ECO:0000256" key="1">
    <source>
        <dbReference type="ARBA" id="ARBA00010945"/>
    </source>
</evidence>
<dbReference type="PANTHER" id="PTHR11076">
    <property type="entry name" value="DNA REPAIR POLYMERASE UMUC / TRANSFERASE FAMILY MEMBER"/>
    <property type="match status" value="1"/>
</dbReference>
<comment type="caution">
    <text evidence="4">The sequence shown here is derived from an EMBL/GenBank/DDBJ whole genome shotgun (WGS) entry which is preliminary data.</text>
</comment>
<dbReference type="Gene3D" id="3.30.70.270">
    <property type="match status" value="1"/>
</dbReference>
<dbReference type="Gene3D" id="1.10.150.20">
    <property type="entry name" value="5' to 3' exonuclease, C-terminal subdomain"/>
    <property type="match status" value="1"/>
</dbReference>
<proteinExistence type="inferred from homology"/>
<accession>A0A939QEV1</accession>
<dbReference type="PANTHER" id="PTHR11076:SF34">
    <property type="entry name" value="PROTEIN UMUC"/>
    <property type="match status" value="1"/>
</dbReference>
<evidence type="ECO:0000256" key="2">
    <source>
        <dbReference type="ARBA" id="ARBA00025589"/>
    </source>
</evidence>
<dbReference type="RefSeq" id="WP_208237304.1">
    <property type="nucleotide sequence ID" value="NZ_BAAAQU010000001.1"/>
</dbReference>
<evidence type="ECO:0000313" key="4">
    <source>
        <dbReference type="EMBL" id="MBO2988883.1"/>
    </source>
</evidence>
<sequence>MGRHSAWQEVYSIDESFIGLRGTVPELIATGKRIREDVLRCTGIPVRVGIARSKTLTKLASRGAKADLSLGGVCHLGSYAPDHLDRIMDGTHVTDLWGIASRTGKRLAAMNIHTAKDLRDAEAKWIRKKFSVVMERTVHELRGIPCLPVEDEPPAHQDQLIFSRSFSQPVTTPAQMRQVLSIYAQRASTRLRDRGLVVPVVSAWAATSRFKKGEHHSQQFMFEELIDHLDGDYVQH</sequence>
<organism evidence="4 5">
    <name type="scientific">Leucobacter tardus</name>
    <dbReference type="NCBI Taxonomy" id="501483"/>
    <lineage>
        <taxon>Bacteria</taxon>
        <taxon>Bacillati</taxon>
        <taxon>Actinomycetota</taxon>
        <taxon>Actinomycetes</taxon>
        <taxon>Micrococcales</taxon>
        <taxon>Microbacteriaceae</taxon>
        <taxon>Leucobacter</taxon>
    </lineage>
</organism>
<dbReference type="Pfam" id="PF11799">
    <property type="entry name" value="IMS_C"/>
    <property type="match status" value="1"/>
</dbReference>
<dbReference type="AlphaFoldDB" id="A0A939QEV1"/>
<dbReference type="InterPro" id="IPR043128">
    <property type="entry name" value="Rev_trsase/Diguanyl_cyclase"/>
</dbReference>
<dbReference type="InterPro" id="IPR050116">
    <property type="entry name" value="DNA_polymerase-Y"/>
</dbReference>
<dbReference type="GO" id="GO:0003684">
    <property type="term" value="F:damaged DNA binding"/>
    <property type="evidence" value="ECO:0007669"/>
    <property type="project" value="InterPro"/>
</dbReference>
<dbReference type="Pfam" id="PF00817">
    <property type="entry name" value="IMS"/>
    <property type="match status" value="1"/>
</dbReference>
<dbReference type="EMBL" id="JAGFBF010000001">
    <property type="protein sequence ID" value="MBO2988883.1"/>
    <property type="molecule type" value="Genomic_DNA"/>
</dbReference>
<protein>
    <recommendedName>
        <fullName evidence="3">UmuC domain-containing protein</fullName>
    </recommendedName>
</protein>
<feature type="domain" description="UmuC" evidence="3">
    <location>
        <begin position="1"/>
        <end position="100"/>
    </location>
</feature>
<dbReference type="GO" id="GO:0006281">
    <property type="term" value="P:DNA repair"/>
    <property type="evidence" value="ECO:0007669"/>
    <property type="project" value="InterPro"/>
</dbReference>
<dbReference type="InterPro" id="IPR043502">
    <property type="entry name" value="DNA/RNA_pol_sf"/>
</dbReference>
<dbReference type="GO" id="GO:0005829">
    <property type="term" value="C:cytosol"/>
    <property type="evidence" value="ECO:0007669"/>
    <property type="project" value="TreeGrafter"/>
</dbReference>
<dbReference type="InterPro" id="IPR017961">
    <property type="entry name" value="DNA_pol_Y-fam_little_finger"/>
</dbReference>
<keyword evidence="5" id="KW-1185">Reference proteome</keyword>
<name>A0A939QEV1_9MICO</name>
<dbReference type="PROSITE" id="PS50173">
    <property type="entry name" value="UMUC"/>
    <property type="match status" value="1"/>
</dbReference>
<dbReference type="InterPro" id="IPR001126">
    <property type="entry name" value="UmuC"/>
</dbReference>
<evidence type="ECO:0000259" key="3">
    <source>
        <dbReference type="PROSITE" id="PS50173"/>
    </source>
</evidence>
<evidence type="ECO:0000313" key="5">
    <source>
        <dbReference type="Proteomes" id="UP000668403"/>
    </source>
</evidence>
<dbReference type="GO" id="GO:0042276">
    <property type="term" value="P:error-prone translesion synthesis"/>
    <property type="evidence" value="ECO:0007669"/>
    <property type="project" value="TreeGrafter"/>
</dbReference>
<dbReference type="Proteomes" id="UP000668403">
    <property type="component" value="Unassembled WGS sequence"/>
</dbReference>
<comment type="similarity">
    <text evidence="1">Belongs to the DNA polymerase type-Y family.</text>
</comment>
<reference evidence="4" key="1">
    <citation type="submission" date="2021-03" db="EMBL/GenBank/DDBJ databases">
        <title>Leucobacter chromiisoli sp. nov., isolated from chromium-containing soil of chemical plant.</title>
        <authorList>
            <person name="Xu Z."/>
        </authorList>
    </citation>
    <scope>NUCLEOTIDE SEQUENCE</scope>
    <source>
        <strain evidence="4">K 70/01</strain>
    </source>
</reference>